<keyword evidence="4" id="KW-1185">Reference proteome</keyword>
<protein>
    <recommendedName>
        <fullName evidence="2">SnoaL-like domain-containing protein</fullName>
    </recommendedName>
</protein>
<dbReference type="InterPro" id="IPR032710">
    <property type="entry name" value="NTF2-like_dom_sf"/>
</dbReference>
<evidence type="ECO:0000259" key="2">
    <source>
        <dbReference type="Pfam" id="PF12680"/>
    </source>
</evidence>
<sequence length="137" mass="14927">MQRALSKMIAAALGVTPVAAAQASPSRTPAPILIVQAQVDAFNKGDLDAFASFYAEDVELFDLGPEAKPNLSGRAALIERYKPILTKYHPKATILSRMEADGFVIDKERTEASGKSSEGVAIYQVEFGKIRRIWFTP</sequence>
<feature type="chain" id="PRO_5031524443" description="SnoaL-like domain-containing protein" evidence="1">
    <location>
        <begin position="21"/>
        <end position="137"/>
    </location>
</feature>
<accession>A0A7W7KCN8</accession>
<name>A0A7W7KCN8_9SPHN</name>
<dbReference type="RefSeq" id="WP_184249007.1">
    <property type="nucleotide sequence ID" value="NZ_JACHLR010000020.1"/>
</dbReference>
<gene>
    <name evidence="3" type="ORF">HNO88_003715</name>
</gene>
<comment type="caution">
    <text evidence="3">The sequence shown here is derived from an EMBL/GenBank/DDBJ whole genome shotgun (WGS) entry which is preliminary data.</text>
</comment>
<organism evidence="3 4">
    <name type="scientific">Novosphingobium chloroacetimidivorans</name>
    <dbReference type="NCBI Taxonomy" id="1428314"/>
    <lineage>
        <taxon>Bacteria</taxon>
        <taxon>Pseudomonadati</taxon>
        <taxon>Pseudomonadota</taxon>
        <taxon>Alphaproteobacteria</taxon>
        <taxon>Sphingomonadales</taxon>
        <taxon>Sphingomonadaceae</taxon>
        <taxon>Novosphingobium</taxon>
    </lineage>
</organism>
<evidence type="ECO:0000256" key="1">
    <source>
        <dbReference type="SAM" id="SignalP"/>
    </source>
</evidence>
<proteinExistence type="predicted"/>
<dbReference type="Pfam" id="PF12680">
    <property type="entry name" value="SnoaL_2"/>
    <property type="match status" value="1"/>
</dbReference>
<keyword evidence="1" id="KW-0732">Signal</keyword>
<evidence type="ECO:0000313" key="4">
    <source>
        <dbReference type="Proteomes" id="UP000555448"/>
    </source>
</evidence>
<dbReference type="SUPFAM" id="SSF54427">
    <property type="entry name" value="NTF2-like"/>
    <property type="match status" value="1"/>
</dbReference>
<dbReference type="AlphaFoldDB" id="A0A7W7KCN8"/>
<dbReference type="InterPro" id="IPR037401">
    <property type="entry name" value="SnoaL-like"/>
</dbReference>
<feature type="domain" description="SnoaL-like" evidence="2">
    <location>
        <begin position="35"/>
        <end position="132"/>
    </location>
</feature>
<feature type="signal peptide" evidence="1">
    <location>
        <begin position="1"/>
        <end position="20"/>
    </location>
</feature>
<reference evidence="3 4" key="1">
    <citation type="submission" date="2020-08" db="EMBL/GenBank/DDBJ databases">
        <title>Functional genomics of gut bacteria from endangered species of beetles.</title>
        <authorList>
            <person name="Carlos-Shanley C."/>
        </authorList>
    </citation>
    <scope>NUCLEOTIDE SEQUENCE [LARGE SCALE GENOMIC DNA]</scope>
    <source>
        <strain evidence="3 4">S00245</strain>
    </source>
</reference>
<evidence type="ECO:0000313" key="3">
    <source>
        <dbReference type="EMBL" id="MBB4860372.1"/>
    </source>
</evidence>
<dbReference type="Proteomes" id="UP000555448">
    <property type="component" value="Unassembled WGS sequence"/>
</dbReference>
<dbReference type="Gene3D" id="3.10.450.50">
    <property type="match status" value="1"/>
</dbReference>
<dbReference type="EMBL" id="JACHLR010000020">
    <property type="protein sequence ID" value="MBB4860372.1"/>
    <property type="molecule type" value="Genomic_DNA"/>
</dbReference>